<keyword evidence="5" id="KW-1185">Reference proteome</keyword>
<evidence type="ECO:0000256" key="2">
    <source>
        <dbReference type="ARBA" id="ARBA00023122"/>
    </source>
</evidence>
<feature type="region of interest" description="Disordered" evidence="3">
    <location>
        <begin position="164"/>
        <end position="184"/>
    </location>
</feature>
<dbReference type="OrthoDB" id="1935572at2759"/>
<dbReference type="GO" id="GO:0005737">
    <property type="term" value="C:cytoplasm"/>
    <property type="evidence" value="ECO:0007669"/>
    <property type="project" value="TreeGrafter"/>
</dbReference>
<dbReference type="AlphaFoldDB" id="A0A834SK76"/>
<protein>
    <submittedName>
        <fullName evidence="4">CBS domain-containing protein CBSX6</fullName>
    </submittedName>
</protein>
<reference evidence="4" key="1">
    <citation type="submission" date="2020-09" db="EMBL/GenBank/DDBJ databases">
        <title>Genome-Enabled Discovery of Anthraquinone Biosynthesis in Senna tora.</title>
        <authorList>
            <person name="Kang S.-H."/>
            <person name="Pandey R.P."/>
            <person name="Lee C.-M."/>
            <person name="Sim J.-S."/>
            <person name="Jeong J.-T."/>
            <person name="Choi B.-S."/>
            <person name="Jung M."/>
            <person name="Ginzburg D."/>
            <person name="Zhao K."/>
            <person name="Won S.Y."/>
            <person name="Oh T.-J."/>
            <person name="Yu Y."/>
            <person name="Kim N.-H."/>
            <person name="Lee O.R."/>
            <person name="Lee T.-H."/>
            <person name="Bashyal P."/>
            <person name="Kim T.-S."/>
            <person name="Lee W.-H."/>
            <person name="Kawkins C."/>
            <person name="Kim C.-K."/>
            <person name="Kim J.S."/>
            <person name="Ahn B.O."/>
            <person name="Rhee S.Y."/>
            <person name="Sohng J.K."/>
        </authorList>
    </citation>
    <scope>NUCLEOTIDE SEQUENCE</scope>
    <source>
        <tissue evidence="4">Leaf</tissue>
    </source>
</reference>
<keyword evidence="1" id="KW-0677">Repeat</keyword>
<evidence type="ECO:0000256" key="3">
    <source>
        <dbReference type="SAM" id="MobiDB-lite"/>
    </source>
</evidence>
<dbReference type="PANTHER" id="PTHR13780:SF46">
    <property type="entry name" value="CBS DOMAIN-CONTAINING PROTEIN CBSX6"/>
    <property type="match status" value="1"/>
</dbReference>
<organism evidence="4 5">
    <name type="scientific">Senna tora</name>
    <dbReference type="NCBI Taxonomy" id="362788"/>
    <lineage>
        <taxon>Eukaryota</taxon>
        <taxon>Viridiplantae</taxon>
        <taxon>Streptophyta</taxon>
        <taxon>Embryophyta</taxon>
        <taxon>Tracheophyta</taxon>
        <taxon>Spermatophyta</taxon>
        <taxon>Magnoliopsida</taxon>
        <taxon>eudicotyledons</taxon>
        <taxon>Gunneridae</taxon>
        <taxon>Pentapetalae</taxon>
        <taxon>rosids</taxon>
        <taxon>fabids</taxon>
        <taxon>Fabales</taxon>
        <taxon>Fabaceae</taxon>
        <taxon>Caesalpinioideae</taxon>
        <taxon>Cassia clade</taxon>
        <taxon>Senna</taxon>
    </lineage>
</organism>
<name>A0A834SK76_9FABA</name>
<dbReference type="InterPro" id="IPR046342">
    <property type="entry name" value="CBS_dom_sf"/>
</dbReference>
<accession>A0A834SK76</accession>
<dbReference type="CDD" id="cd02205">
    <property type="entry name" value="CBS_pair_SF"/>
    <property type="match status" value="1"/>
</dbReference>
<dbReference type="InterPro" id="IPR050511">
    <property type="entry name" value="AMPK_gamma/SDS23_families"/>
</dbReference>
<dbReference type="Proteomes" id="UP000634136">
    <property type="component" value="Unassembled WGS sequence"/>
</dbReference>
<comment type="caution">
    <text evidence="4">The sequence shown here is derived from an EMBL/GenBank/DDBJ whole genome shotgun (WGS) entry which is preliminary data.</text>
</comment>
<dbReference type="GO" id="GO:0005634">
    <property type="term" value="C:nucleus"/>
    <property type="evidence" value="ECO:0007669"/>
    <property type="project" value="TreeGrafter"/>
</dbReference>
<proteinExistence type="predicted"/>
<dbReference type="PANTHER" id="PTHR13780">
    <property type="entry name" value="AMP-ACTIVATED PROTEIN KINASE, GAMMA REGULATORY SUBUNIT"/>
    <property type="match status" value="1"/>
</dbReference>
<dbReference type="SUPFAM" id="SSF54631">
    <property type="entry name" value="CBS-domain pair"/>
    <property type="match status" value="1"/>
</dbReference>
<keyword evidence="2" id="KW-0129">CBS domain</keyword>
<evidence type="ECO:0000313" key="5">
    <source>
        <dbReference type="Proteomes" id="UP000634136"/>
    </source>
</evidence>
<gene>
    <name evidence="4" type="ORF">G2W53_044380</name>
</gene>
<dbReference type="EMBL" id="JAAIUW010000013">
    <property type="protein sequence ID" value="KAF7805269.1"/>
    <property type="molecule type" value="Genomic_DNA"/>
</dbReference>
<evidence type="ECO:0000256" key="1">
    <source>
        <dbReference type="ARBA" id="ARBA00022737"/>
    </source>
</evidence>
<evidence type="ECO:0000313" key="4">
    <source>
        <dbReference type="EMBL" id="KAF7805269.1"/>
    </source>
</evidence>
<sequence>MASVFLYHVVGDLTVGKPELVEFHETETVESAIRAIGDSPEGSIPIWRKRSHVGMIENSEMRQQRFVGILNSLDIVAFLAKSKCFEDQDKALNTPVSEVVLPNNSLLRLVDPATRLIDALEMMKQGVRRLLVPKSVVWKGMSKRFSILYNGKWLKNIETPNSSSNNLPTNLSRGSSSSSSNTSVSGKFCCLSREDVLRFIIGCLGALAPLPLTSIAALGAINANYNSIESSSPAIEVTQKLPEDPSAVAVVESTQDNQHKIIGEISACKLWKCDYLAAAWALSNLSAEQFVMGVEDNVSPRSELELRVNSTNDAITQGNSSTRRGQANAFSSTAAGFSASHPQGKLCWIYRSGSPALVIMTHTNSAATAAATESKFLLHLNNLSLDSDLCLLCCVVRGDISALLPLILERNWDAWFPLFVFVANGIS</sequence>
<dbReference type="Gene3D" id="3.10.580.10">
    <property type="entry name" value="CBS-domain"/>
    <property type="match status" value="1"/>
</dbReference>